<dbReference type="EC" id="2.1.1.45" evidence="1 5"/>
<comment type="caution">
    <text evidence="8">The sequence shown here is derived from an EMBL/GenBank/DDBJ whole genome shotgun (WGS) entry which is preliminary data.</text>
</comment>
<reference evidence="8 9" key="1">
    <citation type="submission" date="2019-03" db="EMBL/GenBank/DDBJ databases">
        <authorList>
            <person name="Jensen L."/>
            <person name="Storgaard J."/>
            <person name="Sulaj E."/>
            <person name="Schramm A."/>
            <person name="Marshall I.P.G."/>
        </authorList>
    </citation>
    <scope>NUCLEOTIDE SEQUENCE [LARGE SCALE GENOMIC DNA]</scope>
    <source>
        <strain evidence="8 9">2017H2G3</strain>
    </source>
</reference>
<name>A0A4R1ATW8_9BACI</name>
<feature type="active site" evidence="6">
    <location>
        <position position="175"/>
    </location>
</feature>
<dbReference type="SUPFAM" id="SSF55831">
    <property type="entry name" value="Thymidylate synthase/dCMP hydroxymethylase"/>
    <property type="match status" value="1"/>
</dbReference>
<dbReference type="Proteomes" id="UP000293846">
    <property type="component" value="Unassembled WGS sequence"/>
</dbReference>
<evidence type="ECO:0000259" key="7">
    <source>
        <dbReference type="Pfam" id="PF00303"/>
    </source>
</evidence>
<feature type="domain" description="Thymidylate synthase/dCMP hydroxymethylase" evidence="7">
    <location>
        <begin position="8"/>
        <end position="302"/>
    </location>
</feature>
<dbReference type="CDD" id="cd00351">
    <property type="entry name" value="TS_Pyrimidine_HMase"/>
    <property type="match status" value="1"/>
</dbReference>
<dbReference type="InterPro" id="IPR000398">
    <property type="entry name" value="Thymidylate_synthase"/>
</dbReference>
<dbReference type="GO" id="GO:0005829">
    <property type="term" value="C:cytosol"/>
    <property type="evidence" value="ECO:0007669"/>
    <property type="project" value="TreeGrafter"/>
</dbReference>
<evidence type="ECO:0000256" key="1">
    <source>
        <dbReference type="ARBA" id="ARBA00011947"/>
    </source>
</evidence>
<dbReference type="GO" id="GO:0006231">
    <property type="term" value="P:dTMP biosynthetic process"/>
    <property type="evidence" value="ECO:0007669"/>
    <property type="project" value="InterPro"/>
</dbReference>
<dbReference type="Gene3D" id="3.30.572.10">
    <property type="entry name" value="Thymidylate synthase/dCMP hydroxymethylase domain"/>
    <property type="match status" value="1"/>
</dbReference>
<dbReference type="GO" id="GO:0004799">
    <property type="term" value="F:thymidylate synthase activity"/>
    <property type="evidence" value="ECO:0007669"/>
    <property type="project" value="UniProtKB-UniRule"/>
</dbReference>
<evidence type="ECO:0000256" key="3">
    <source>
        <dbReference type="ARBA" id="ARBA00022679"/>
    </source>
</evidence>
<evidence type="ECO:0000256" key="6">
    <source>
        <dbReference type="PROSITE-ProRule" id="PRU10016"/>
    </source>
</evidence>
<organism evidence="8 9">
    <name type="scientific">Cytobacillus praedii</name>
    <dbReference type="NCBI Taxonomy" id="1742358"/>
    <lineage>
        <taxon>Bacteria</taxon>
        <taxon>Bacillati</taxon>
        <taxon>Bacillota</taxon>
        <taxon>Bacilli</taxon>
        <taxon>Bacillales</taxon>
        <taxon>Bacillaceae</taxon>
        <taxon>Cytobacillus</taxon>
    </lineage>
</organism>
<dbReference type="PRINTS" id="PR00108">
    <property type="entry name" value="THYMDSNTHASE"/>
</dbReference>
<dbReference type="InterPro" id="IPR036926">
    <property type="entry name" value="Thymidate_synth/dCMP_Mease_sf"/>
</dbReference>
<dbReference type="EMBL" id="SJTH01000086">
    <property type="protein sequence ID" value="TCJ01059.1"/>
    <property type="molecule type" value="Genomic_DNA"/>
</dbReference>
<evidence type="ECO:0000256" key="5">
    <source>
        <dbReference type="NCBIfam" id="TIGR03284"/>
    </source>
</evidence>
<evidence type="ECO:0000256" key="2">
    <source>
        <dbReference type="ARBA" id="ARBA00022603"/>
    </source>
</evidence>
<dbReference type="OrthoDB" id="9774633at2"/>
<keyword evidence="4" id="KW-0545">Nucleotide biosynthesis</keyword>
<proteinExistence type="predicted"/>
<dbReference type="PROSITE" id="PS00091">
    <property type="entry name" value="THYMIDYLATE_SYNTHASE"/>
    <property type="match status" value="1"/>
</dbReference>
<accession>A0A4R1ATW8</accession>
<dbReference type="AlphaFoldDB" id="A0A4R1ATW8"/>
<keyword evidence="2 8" id="KW-0489">Methyltransferase</keyword>
<gene>
    <name evidence="8" type="primary">thyA</name>
    <name evidence="8" type="ORF">E0Y62_25925</name>
</gene>
<dbReference type="InterPro" id="IPR020940">
    <property type="entry name" value="Thymidylate_synthase_AS"/>
</dbReference>
<evidence type="ECO:0000313" key="8">
    <source>
        <dbReference type="EMBL" id="TCJ01059.1"/>
    </source>
</evidence>
<evidence type="ECO:0000256" key="4">
    <source>
        <dbReference type="ARBA" id="ARBA00022727"/>
    </source>
</evidence>
<sequence>MNKVDLIYNNLIKEINENGIWDKDENVRTKYTDGSPAYTKSIIGKQIVFEADDIPLVTTKYVAWRSAIAEAWWIWFMRSNKVEDLRQLGSKVWNEWEQSDGTIGKAYAYQLAKPVRKSELQVKFGEFSHSTHTYRCKLNQVDYLIKQLKENKSSRRLVTSLWNIDDLDCMALEPCVWSQQWIVQDGKLNLIVNQRSADAALGVCFNWWQYKIIQMIIATLTDLEVGRLVWNFGHLHYYDRHEELLLKQIEGITHEPPKVIMPSRQELEYYIYVQNPTKDDLHSMFNLENYNHNGKFSYEVAI</sequence>
<keyword evidence="3 8" id="KW-0808">Transferase</keyword>
<dbReference type="InterPro" id="IPR045097">
    <property type="entry name" value="Thymidate_synth/dCMP_Mease"/>
</dbReference>
<dbReference type="NCBIfam" id="TIGR03284">
    <property type="entry name" value="thym_sym"/>
    <property type="match status" value="1"/>
</dbReference>
<dbReference type="PANTHER" id="PTHR11548:SF1">
    <property type="entry name" value="THYMIDYLATE SYNTHASE 1"/>
    <property type="match status" value="1"/>
</dbReference>
<dbReference type="RefSeq" id="WP_131239385.1">
    <property type="nucleotide sequence ID" value="NZ_SJTH01000086.1"/>
</dbReference>
<dbReference type="InterPro" id="IPR023451">
    <property type="entry name" value="Thymidate_synth/dCMP_Mease_dom"/>
</dbReference>
<protein>
    <recommendedName>
        <fullName evidence="1 5">Thymidylate synthase</fullName>
        <ecNumber evidence="1 5">2.1.1.45</ecNumber>
    </recommendedName>
</protein>
<dbReference type="PANTHER" id="PTHR11548">
    <property type="entry name" value="THYMIDYLATE SYNTHASE 1"/>
    <property type="match status" value="1"/>
</dbReference>
<keyword evidence="9" id="KW-1185">Reference proteome</keyword>
<evidence type="ECO:0000313" key="9">
    <source>
        <dbReference type="Proteomes" id="UP000293846"/>
    </source>
</evidence>
<dbReference type="Pfam" id="PF00303">
    <property type="entry name" value="Thymidylat_synt"/>
    <property type="match status" value="1"/>
</dbReference>
<dbReference type="GO" id="GO:0032259">
    <property type="term" value="P:methylation"/>
    <property type="evidence" value="ECO:0007669"/>
    <property type="project" value="UniProtKB-KW"/>
</dbReference>